<proteinExistence type="predicted"/>
<name>X0U2P2_9ZZZZ</name>
<feature type="non-terminal residue" evidence="1">
    <location>
        <position position="181"/>
    </location>
</feature>
<sequence length="181" mass="19179">MNAQSQVISLDSPTEGWNAFDSLDSMPPTAAVILDNWIPGAGKCDTRKGHIVFADLGTDAPVEAVASMNTATESKLIAASAGGIWEIDDEAVEAVAQTVTELAAAGTYTNSKWQTENFRKADESGIMALCNGVDLVQIYDGTTLTDIDTTGTDAGLALTADFIGAITFKGRMYYWKDNDNA</sequence>
<organism evidence="1">
    <name type="scientific">marine sediment metagenome</name>
    <dbReference type="NCBI Taxonomy" id="412755"/>
    <lineage>
        <taxon>unclassified sequences</taxon>
        <taxon>metagenomes</taxon>
        <taxon>ecological metagenomes</taxon>
    </lineage>
</organism>
<accession>X0U2P2</accession>
<protein>
    <submittedName>
        <fullName evidence="1">Uncharacterized protein</fullName>
    </submittedName>
</protein>
<dbReference type="EMBL" id="BARS01015813">
    <property type="protein sequence ID" value="GAF94667.1"/>
    <property type="molecule type" value="Genomic_DNA"/>
</dbReference>
<reference evidence="1" key="1">
    <citation type="journal article" date="2014" name="Front. Microbiol.">
        <title>High frequency of phylogenetically diverse reductive dehalogenase-homologous genes in deep subseafloor sedimentary metagenomes.</title>
        <authorList>
            <person name="Kawai M."/>
            <person name="Futagami T."/>
            <person name="Toyoda A."/>
            <person name="Takaki Y."/>
            <person name="Nishi S."/>
            <person name="Hori S."/>
            <person name="Arai W."/>
            <person name="Tsubouchi T."/>
            <person name="Morono Y."/>
            <person name="Uchiyama I."/>
            <person name="Ito T."/>
            <person name="Fujiyama A."/>
            <person name="Inagaki F."/>
            <person name="Takami H."/>
        </authorList>
    </citation>
    <scope>NUCLEOTIDE SEQUENCE</scope>
    <source>
        <strain evidence="1">Expedition CK06-06</strain>
    </source>
</reference>
<comment type="caution">
    <text evidence="1">The sequence shown here is derived from an EMBL/GenBank/DDBJ whole genome shotgun (WGS) entry which is preliminary data.</text>
</comment>
<evidence type="ECO:0000313" key="1">
    <source>
        <dbReference type="EMBL" id="GAF94667.1"/>
    </source>
</evidence>
<dbReference type="AlphaFoldDB" id="X0U2P2"/>
<gene>
    <name evidence="1" type="ORF">S01H1_26111</name>
</gene>